<dbReference type="Pfam" id="PF02698">
    <property type="entry name" value="DUF218"/>
    <property type="match status" value="1"/>
</dbReference>
<dbReference type="InterPro" id="IPR003848">
    <property type="entry name" value="DUF218"/>
</dbReference>
<dbReference type="eggNOG" id="COG1434">
    <property type="taxonomic scope" value="Bacteria"/>
</dbReference>
<dbReference type="GO" id="GO:0005886">
    <property type="term" value="C:plasma membrane"/>
    <property type="evidence" value="ECO:0007669"/>
    <property type="project" value="TreeGrafter"/>
</dbReference>
<dbReference type="HOGENOM" id="CLU_053514_3_1_5"/>
<feature type="domain" description="DUF218" evidence="1">
    <location>
        <begin position="62"/>
        <end position="221"/>
    </location>
</feature>
<accession>A0L4T3</accession>
<reference evidence="2 3" key="2">
    <citation type="journal article" date="2012" name="Int. J. Syst. Evol. Microbiol.">
        <title>Magnetococcus marinus gen. nov., sp. nov., a marine, magnetotactic bacterium that represents a novel lineage (Magnetococcaceae fam. nov.; Magnetococcales ord. nov.) at the base of the Alphaproteobacteria.</title>
        <authorList>
            <person name="Bazylinski D.A."/>
            <person name="Williams T.J."/>
            <person name="Lefevre C.T."/>
            <person name="Berg R.J."/>
            <person name="Zhang C.L."/>
            <person name="Bowser S.S."/>
            <person name="Dean A.J."/>
            <person name="Beveridge T.J."/>
        </authorList>
    </citation>
    <scope>NUCLEOTIDE SEQUENCE [LARGE SCALE GENOMIC DNA]</scope>
    <source>
        <strain evidence="3">ATCC BAA-1437 / JCM 17883 / MC-1</strain>
    </source>
</reference>
<dbReference type="PANTHER" id="PTHR30336:SF4">
    <property type="entry name" value="ENVELOPE BIOGENESIS FACTOR ELYC"/>
    <property type="match status" value="1"/>
</dbReference>
<protein>
    <recommendedName>
        <fullName evidence="1">DUF218 domain-containing protein</fullName>
    </recommendedName>
</protein>
<evidence type="ECO:0000313" key="2">
    <source>
        <dbReference type="EMBL" id="ABK42976.1"/>
    </source>
</evidence>
<evidence type="ECO:0000313" key="3">
    <source>
        <dbReference type="Proteomes" id="UP000002586"/>
    </source>
</evidence>
<name>A0L4T3_MAGMM</name>
<dbReference type="InterPro" id="IPR014729">
    <property type="entry name" value="Rossmann-like_a/b/a_fold"/>
</dbReference>
<dbReference type="KEGG" id="mgm:Mmc1_0451"/>
<organism evidence="2 3">
    <name type="scientific">Magnetococcus marinus (strain ATCC BAA-1437 / JCM 17883 / MC-1)</name>
    <dbReference type="NCBI Taxonomy" id="156889"/>
    <lineage>
        <taxon>Bacteria</taxon>
        <taxon>Pseudomonadati</taxon>
        <taxon>Pseudomonadota</taxon>
        <taxon>Magnetococcia</taxon>
        <taxon>Magnetococcales</taxon>
        <taxon>Magnetococcaceae</taxon>
        <taxon>Magnetococcus</taxon>
    </lineage>
</organism>
<sequence>MLLAFLCMRRWPKLARFTLVLAMLALYLQSAPWVSEAMIQYLESKTQALNPQRAAADPAQLTVVLGCGRYPEAPEYGGVDTLSTCGLARVRYGAYLYRATGRPILVAGGAPYGEQRSEADAMAEVLEREFRIPVMFREGGSRNTWENAKNSAAILKREGLTHIFLVTHAKDMSRAAWAFREQGIQVTEAPTLFKTKSPAWPLPYLPDNFYEFRWALHELVGILYYRLVAH</sequence>
<dbReference type="Gene3D" id="3.40.50.620">
    <property type="entry name" value="HUPs"/>
    <property type="match status" value="1"/>
</dbReference>
<keyword evidence="3" id="KW-1185">Reference proteome</keyword>
<dbReference type="STRING" id="156889.Mmc1_0451"/>
<dbReference type="EMBL" id="CP000471">
    <property type="protein sequence ID" value="ABK42976.1"/>
    <property type="molecule type" value="Genomic_DNA"/>
</dbReference>
<dbReference type="GO" id="GO:0043164">
    <property type="term" value="P:Gram-negative-bacterium-type cell wall biogenesis"/>
    <property type="evidence" value="ECO:0007669"/>
    <property type="project" value="TreeGrafter"/>
</dbReference>
<dbReference type="CDD" id="cd06259">
    <property type="entry name" value="YdcF-like"/>
    <property type="match status" value="1"/>
</dbReference>
<dbReference type="GO" id="GO:0000270">
    <property type="term" value="P:peptidoglycan metabolic process"/>
    <property type="evidence" value="ECO:0007669"/>
    <property type="project" value="TreeGrafter"/>
</dbReference>
<dbReference type="AlphaFoldDB" id="A0L4T3"/>
<reference evidence="3" key="1">
    <citation type="journal article" date="2009" name="Appl. Environ. Microbiol.">
        <title>Complete genome sequence of the chemolithoautotrophic marine magnetotactic coccus strain MC-1.</title>
        <authorList>
            <person name="Schubbe S."/>
            <person name="Williams T.J."/>
            <person name="Xie G."/>
            <person name="Kiss H.E."/>
            <person name="Brettin T.S."/>
            <person name="Martinez D."/>
            <person name="Ross C.A."/>
            <person name="Schuler D."/>
            <person name="Cox B.L."/>
            <person name="Nealson K.H."/>
            <person name="Bazylinski D.A."/>
        </authorList>
    </citation>
    <scope>NUCLEOTIDE SEQUENCE [LARGE SCALE GENOMIC DNA]</scope>
    <source>
        <strain evidence="3">ATCC BAA-1437 / JCM 17883 / MC-1</strain>
    </source>
</reference>
<dbReference type="Proteomes" id="UP000002586">
    <property type="component" value="Chromosome"/>
</dbReference>
<dbReference type="InterPro" id="IPR051599">
    <property type="entry name" value="Cell_Envelope_Assoc"/>
</dbReference>
<dbReference type="PANTHER" id="PTHR30336">
    <property type="entry name" value="INNER MEMBRANE PROTEIN, PROBABLE PERMEASE"/>
    <property type="match status" value="1"/>
</dbReference>
<proteinExistence type="predicted"/>
<evidence type="ECO:0000259" key="1">
    <source>
        <dbReference type="Pfam" id="PF02698"/>
    </source>
</evidence>
<gene>
    <name evidence="2" type="ordered locus">Mmc1_0451</name>
</gene>